<keyword evidence="3" id="KW-1185">Reference proteome</keyword>
<evidence type="ECO:0000259" key="1">
    <source>
        <dbReference type="Pfam" id="PF13628"/>
    </source>
</evidence>
<dbReference type="PANTHER" id="PTHR38593">
    <property type="entry name" value="BLR2558 PROTEIN"/>
    <property type="match status" value="1"/>
</dbReference>
<proteinExistence type="predicted"/>
<feature type="domain" description="DUF4142" evidence="1">
    <location>
        <begin position="48"/>
        <end position="180"/>
    </location>
</feature>
<sequence length="207" mass="23209">MKKILLFVMSAGIVLTACRQSPNPSSQNDLNQIKEEKLDTALADGKVNTFAANAAIGSMMEIESSALMIKRTENRDIQNLATIMVKDHTMAQKELKSIALNGNMSLPQSLPNEKQAILVKLDSLKEDERNHYYAELMVKEHEEAVKLFKEASNGEADPKLAQFAKSKLPTLEHHLMEAKNVWKMMQAIRGDKGDYPLKISKDRESKP</sequence>
<dbReference type="RefSeq" id="WP_097130225.1">
    <property type="nucleotide sequence ID" value="NZ_OCMT01000002.1"/>
</dbReference>
<dbReference type="OrthoDB" id="883203at2"/>
<dbReference type="InterPro" id="IPR025419">
    <property type="entry name" value="DUF4142"/>
</dbReference>
<accession>A0A285ZWM1</accession>
<name>A0A285ZWM1_9SPHI</name>
<dbReference type="Pfam" id="PF13628">
    <property type="entry name" value="DUF4142"/>
    <property type="match status" value="1"/>
</dbReference>
<protein>
    <submittedName>
        <fullName evidence="2">Putative membrane protein</fullName>
    </submittedName>
</protein>
<dbReference type="PROSITE" id="PS51257">
    <property type="entry name" value="PROKAR_LIPOPROTEIN"/>
    <property type="match status" value="1"/>
</dbReference>
<dbReference type="Proteomes" id="UP000219281">
    <property type="component" value="Unassembled WGS sequence"/>
</dbReference>
<dbReference type="PANTHER" id="PTHR38593:SF1">
    <property type="entry name" value="BLR2558 PROTEIN"/>
    <property type="match status" value="1"/>
</dbReference>
<dbReference type="AlphaFoldDB" id="A0A285ZWM1"/>
<gene>
    <name evidence="2" type="ORF">SAMN06297358_1367</name>
</gene>
<dbReference type="EMBL" id="OCMT01000002">
    <property type="protein sequence ID" value="SOD14030.1"/>
    <property type="molecule type" value="Genomic_DNA"/>
</dbReference>
<evidence type="ECO:0000313" key="2">
    <source>
        <dbReference type="EMBL" id="SOD14030.1"/>
    </source>
</evidence>
<dbReference type="InterPro" id="IPR012347">
    <property type="entry name" value="Ferritin-like"/>
</dbReference>
<dbReference type="Gene3D" id="1.20.1260.10">
    <property type="match status" value="1"/>
</dbReference>
<reference evidence="3" key="1">
    <citation type="submission" date="2017-09" db="EMBL/GenBank/DDBJ databases">
        <authorList>
            <person name="Varghese N."/>
            <person name="Submissions S."/>
        </authorList>
    </citation>
    <scope>NUCLEOTIDE SEQUENCE [LARGE SCALE GENOMIC DNA]</scope>
    <source>
        <strain evidence="3">CGMCC 1.12803</strain>
    </source>
</reference>
<organism evidence="2 3">
    <name type="scientific">Pedobacter xixiisoli</name>
    <dbReference type="NCBI Taxonomy" id="1476464"/>
    <lineage>
        <taxon>Bacteria</taxon>
        <taxon>Pseudomonadati</taxon>
        <taxon>Bacteroidota</taxon>
        <taxon>Sphingobacteriia</taxon>
        <taxon>Sphingobacteriales</taxon>
        <taxon>Sphingobacteriaceae</taxon>
        <taxon>Pedobacter</taxon>
    </lineage>
</organism>
<evidence type="ECO:0000313" key="3">
    <source>
        <dbReference type="Proteomes" id="UP000219281"/>
    </source>
</evidence>